<proteinExistence type="predicted"/>
<dbReference type="EMBL" id="JAULSW010000001">
    <property type="protein sequence ID" value="KAK3395147.1"/>
    <property type="molecule type" value="Genomic_DNA"/>
</dbReference>
<feature type="compositionally biased region" description="Acidic residues" evidence="1">
    <location>
        <begin position="1662"/>
        <end position="1691"/>
    </location>
</feature>
<organism evidence="3 4">
    <name type="scientific">Podospora didyma</name>
    <dbReference type="NCBI Taxonomy" id="330526"/>
    <lineage>
        <taxon>Eukaryota</taxon>
        <taxon>Fungi</taxon>
        <taxon>Dikarya</taxon>
        <taxon>Ascomycota</taxon>
        <taxon>Pezizomycotina</taxon>
        <taxon>Sordariomycetes</taxon>
        <taxon>Sordariomycetidae</taxon>
        <taxon>Sordariales</taxon>
        <taxon>Podosporaceae</taxon>
        <taxon>Podospora</taxon>
    </lineage>
</organism>
<evidence type="ECO:0000259" key="2">
    <source>
        <dbReference type="Pfam" id="PF20248"/>
    </source>
</evidence>
<feature type="region of interest" description="Disordered" evidence="1">
    <location>
        <begin position="1649"/>
        <end position="1695"/>
    </location>
</feature>
<protein>
    <recommendedName>
        <fullName evidence="2">DUF6603 domain-containing protein</fullName>
    </recommendedName>
</protein>
<reference evidence="3" key="1">
    <citation type="journal article" date="2023" name="Mol. Phylogenet. Evol.">
        <title>Genome-scale phylogeny and comparative genomics of the fungal order Sordariales.</title>
        <authorList>
            <person name="Hensen N."/>
            <person name="Bonometti L."/>
            <person name="Westerberg I."/>
            <person name="Brannstrom I.O."/>
            <person name="Guillou S."/>
            <person name="Cros-Aarteil S."/>
            <person name="Calhoun S."/>
            <person name="Haridas S."/>
            <person name="Kuo A."/>
            <person name="Mondo S."/>
            <person name="Pangilinan J."/>
            <person name="Riley R."/>
            <person name="LaButti K."/>
            <person name="Andreopoulos B."/>
            <person name="Lipzen A."/>
            <person name="Chen C."/>
            <person name="Yan M."/>
            <person name="Daum C."/>
            <person name="Ng V."/>
            <person name="Clum A."/>
            <person name="Steindorff A."/>
            <person name="Ohm R.A."/>
            <person name="Martin F."/>
            <person name="Silar P."/>
            <person name="Natvig D.O."/>
            <person name="Lalanne C."/>
            <person name="Gautier V."/>
            <person name="Ament-Velasquez S.L."/>
            <person name="Kruys A."/>
            <person name="Hutchinson M.I."/>
            <person name="Powell A.J."/>
            <person name="Barry K."/>
            <person name="Miller A.N."/>
            <person name="Grigoriev I.V."/>
            <person name="Debuchy R."/>
            <person name="Gladieux P."/>
            <person name="Hiltunen Thoren M."/>
            <person name="Johannesson H."/>
        </authorList>
    </citation>
    <scope>NUCLEOTIDE SEQUENCE</scope>
    <source>
        <strain evidence="3">CBS 232.78</strain>
    </source>
</reference>
<evidence type="ECO:0000313" key="4">
    <source>
        <dbReference type="Proteomes" id="UP001285441"/>
    </source>
</evidence>
<comment type="caution">
    <text evidence="3">The sequence shown here is derived from an EMBL/GenBank/DDBJ whole genome shotgun (WGS) entry which is preliminary data.</text>
</comment>
<name>A0AAE0P8G5_9PEZI</name>
<dbReference type="Proteomes" id="UP001285441">
    <property type="component" value="Unassembled WGS sequence"/>
</dbReference>
<sequence>MVVEITPYQRRLVAVVPGAGGRLAGREKGGTISTLASTVAAATDTKYYIYSSKSGKSSGGNVHVLSPSPKNIDDFLSLLPDEGIALTSTPTVTSAVLDASDKWATWMTNWDASGELSVHYDDPKTLNFQWFEFSIKAPWKIVFSSKTGALNFAFGVDPVKGALVPVPGVADEGTPLYFGLDPVATTSDPKSSVADLFTWVGLDSLGQNLPIKGLSLIKTTLKRASASESRNALWFSPEQQLKATMRLQFELDSAKVLSDTLTSVLPGLEFQKFSIACKKVLVLGETSNGKEAIAAGDVEFEIDCSVKTVNTMELSLRVFPSSLELNFKMTSPNAFAGIVGWIVGLLPGDAGADTIEKILTNLFKDHFFLHRLTVSIDTSGSSPSLAGLSVDIEVAGKFGQGSNESQMPAFLISYNWAKGFGDLGSINGDFWTYFNSDKSRVLDPNYRAAIDIQPFTTNPATEIDLITLIPGQKIENVPANVPTKITAAGLYLSQEKFSFKTTLQSADNIAGDQASDVPQIDLGRIDLAASYTWGKASDFTLHLGITSILTPSTVSKHQDSAILSGTLDYSSGEKTWKLHASLEGLYASTLAEFFDKESVDHVIPLIDSLMVDHLTLDYQYTGTQKIPGNKSVGTYFNFDGLILCGGFGLKLTFNFEDKKGWKFTADLQAEDKDAKLGDILEDILGESLDIPPFLRDTTINGKNNEGGIHIVVERDKGDQDAAPAAFQFMASIQIGELALTFAQVHLTKWDPKKPSKRLIKFALVGLPDVDIPLVGNLTQPFDEMYLMWVQDGTELNKASPGLTREEVGVLNKTLEATGHPLVPKDKYAAPDIKDVLVSAGAHFAIVLKDQQGVRTCVLDYDFKKAQPKQQQKKQGLLTSGDDEDVEVEAEAEADEDEDVPDSDGQASSAPFKKKAGPLQISNVGLKYADKTLHLRFTATFELGPLAFSLIGFSLNVEITSLDISGIRMLAPSLEGLSASFEKPPLTIAGLIRHGEDKNGLPYYAGGIIVGWVPYQLQAAGFYGEAVPEGGKIPDDVFSSFFLFARLDGPLVTLEFAEISGVTGGFGYKSEVRVPTADQVVNFPFVKSTSLAGATESALTTLERLTSPAADGWFKPRNDTYWAAAGMKIDAFQMLSLDAVAVVQFGQSMKMGLFAVALADIPSSASPVKFAHVELGIAVVIDLDYGTLKAEAQLSPNSYILDPNCHLTGGFALYYWFDAPHADRSLTGDFVFTLGGYHQAFKVPPGYPNPPRLGISWSLGKTLSITGQSYFAITPKACMGGGRWHAAFHAGPIEAWFDVFADFLINYKPFHFLAEAGISVGVRFNLDIWFIHIHISVEVGADLTLWGPPVAGRVRVDIKVAKFSINFGSGSDEKPPASLLEFYQLVLQQSSKTDSQASKPQALAGRQPLAVTAAGEDSAEEEDASTPKKNEGHTFLAQSGLMNDTDKPDRTHNQDWTVRGGTFSFILGCKMAIAKAEQVDEHGVVIPDDPTNPKGNPVVDFEENTPYARPMKLSGDNSLESTVTICITQKDSDDPARAWPMEQFVKSVPTGLWAEYDPKYDPKKSGNNIDALLDTADGSVPLMMGVLLFAPPPIMSADTLQTFKILDADWQDLPADKYFPAIVGGDDDWVGEGPLYGAAQWNAVHAAWKTPDWDKPSPVTAADDSDEEEGSEEESDEEEEEEEEERDDEEGGDVQTSFVSTWASAFGWSSTLSSIAKIPSLLDKRFDELYVASPLLTK</sequence>
<keyword evidence="4" id="KW-1185">Reference proteome</keyword>
<dbReference type="Pfam" id="PF20248">
    <property type="entry name" value="DUF6603"/>
    <property type="match status" value="1"/>
</dbReference>
<reference evidence="3" key="2">
    <citation type="submission" date="2023-06" db="EMBL/GenBank/DDBJ databases">
        <authorList>
            <consortium name="Lawrence Berkeley National Laboratory"/>
            <person name="Haridas S."/>
            <person name="Hensen N."/>
            <person name="Bonometti L."/>
            <person name="Westerberg I."/>
            <person name="Brannstrom I.O."/>
            <person name="Guillou S."/>
            <person name="Cros-Aarteil S."/>
            <person name="Calhoun S."/>
            <person name="Kuo A."/>
            <person name="Mondo S."/>
            <person name="Pangilinan J."/>
            <person name="Riley R."/>
            <person name="LaButti K."/>
            <person name="Andreopoulos B."/>
            <person name="Lipzen A."/>
            <person name="Chen C."/>
            <person name="Yanf M."/>
            <person name="Daum C."/>
            <person name="Ng V."/>
            <person name="Clum A."/>
            <person name="Steindorff A."/>
            <person name="Ohm R."/>
            <person name="Martin F."/>
            <person name="Silar P."/>
            <person name="Natvig D."/>
            <person name="Lalanne C."/>
            <person name="Gautier V."/>
            <person name="Ament-velasquez S.L."/>
            <person name="Kruys A."/>
            <person name="Hutchinson M.I."/>
            <person name="Powell A.J."/>
            <person name="Barry K."/>
            <person name="Miller A.N."/>
            <person name="Grigoriev I.V."/>
            <person name="Debuchy R."/>
            <person name="Gladieux P."/>
            <person name="Thoren M.H."/>
            <person name="Johannesson H."/>
        </authorList>
    </citation>
    <scope>NUCLEOTIDE SEQUENCE</scope>
    <source>
        <strain evidence="3">CBS 232.78</strain>
    </source>
</reference>
<gene>
    <name evidence="3" type="ORF">B0H63DRAFT_408500</name>
</gene>
<accession>A0AAE0P8G5</accession>
<feature type="region of interest" description="Disordered" evidence="1">
    <location>
        <begin position="1393"/>
        <end position="1431"/>
    </location>
</feature>
<feature type="compositionally biased region" description="Acidic residues" evidence="1">
    <location>
        <begin position="880"/>
        <end position="901"/>
    </location>
</feature>
<evidence type="ECO:0000256" key="1">
    <source>
        <dbReference type="SAM" id="MobiDB-lite"/>
    </source>
</evidence>
<feature type="domain" description="DUF6603" evidence="2">
    <location>
        <begin position="912"/>
        <end position="1463"/>
    </location>
</feature>
<dbReference type="InterPro" id="IPR046538">
    <property type="entry name" value="DUF6603"/>
</dbReference>
<evidence type="ECO:0000313" key="3">
    <source>
        <dbReference type="EMBL" id="KAK3395147.1"/>
    </source>
</evidence>
<feature type="region of interest" description="Disordered" evidence="1">
    <location>
        <begin position="869"/>
        <end position="912"/>
    </location>
</feature>